<name>A0A2H3KCZ7_9FLAO</name>
<dbReference type="InterPro" id="IPR001173">
    <property type="entry name" value="Glyco_trans_2-like"/>
</dbReference>
<keyword evidence="3 5" id="KW-0808">Transferase</keyword>
<comment type="caution">
    <text evidence="5">The sequence shown here is derived from an EMBL/GenBank/DDBJ whole genome shotgun (WGS) entry which is preliminary data.</text>
</comment>
<organism evidence="5 6">
    <name type="scientific">Flavobacterium branchiophilum</name>
    <dbReference type="NCBI Taxonomy" id="55197"/>
    <lineage>
        <taxon>Bacteria</taxon>
        <taxon>Pseudomonadati</taxon>
        <taxon>Bacteroidota</taxon>
        <taxon>Flavobacteriia</taxon>
        <taxon>Flavobacteriales</taxon>
        <taxon>Flavobacteriaceae</taxon>
        <taxon>Flavobacterium</taxon>
    </lineage>
</organism>
<dbReference type="CDD" id="cd04186">
    <property type="entry name" value="GT_2_like_c"/>
    <property type="match status" value="1"/>
</dbReference>
<evidence type="ECO:0000256" key="3">
    <source>
        <dbReference type="ARBA" id="ARBA00022679"/>
    </source>
</evidence>
<proteinExistence type="inferred from homology"/>
<protein>
    <submittedName>
        <fullName evidence="5">dTDP-Rha--alpha-D-GlcNAc-pyrophosphate polyprenol alpha-3-L-rhamnosyltransferase</fullName>
    </submittedName>
</protein>
<evidence type="ECO:0000259" key="4">
    <source>
        <dbReference type="Pfam" id="PF00535"/>
    </source>
</evidence>
<dbReference type="EMBL" id="PCMW01000029">
    <property type="protein sequence ID" value="PDS25398.1"/>
    <property type="molecule type" value="Genomic_DNA"/>
</dbReference>
<dbReference type="SUPFAM" id="SSF53448">
    <property type="entry name" value="Nucleotide-diphospho-sugar transferases"/>
    <property type="match status" value="1"/>
</dbReference>
<evidence type="ECO:0000256" key="2">
    <source>
        <dbReference type="ARBA" id="ARBA00022676"/>
    </source>
</evidence>
<accession>A0A2H3KCZ7</accession>
<dbReference type="PANTHER" id="PTHR43179:SF12">
    <property type="entry name" value="GALACTOFURANOSYLTRANSFERASE GLFT2"/>
    <property type="match status" value="1"/>
</dbReference>
<dbReference type="AlphaFoldDB" id="A0A2H3KCZ7"/>
<dbReference type="PANTHER" id="PTHR43179">
    <property type="entry name" value="RHAMNOSYLTRANSFERASE WBBL"/>
    <property type="match status" value="1"/>
</dbReference>
<keyword evidence="2" id="KW-0328">Glycosyltransferase</keyword>
<evidence type="ECO:0000256" key="1">
    <source>
        <dbReference type="ARBA" id="ARBA00006739"/>
    </source>
</evidence>
<dbReference type="RefSeq" id="WP_097553770.1">
    <property type="nucleotide sequence ID" value="NZ_PCMW01000029.1"/>
</dbReference>
<sequence length="344" mass="40060">MIASPLKIAIVILNWNGKTLLEQFLPSVLQFSDGATVYVADNASTDDSVLWLQNHYPEVQIIQNAYNFGFAQGYNEALQQVDADVYALVNSDIEVTHNWLVPIIQTFENEPNTAIIQPKILDFKKQKYFEYAGAAGGFIDRFGFPFCRGRFFDTIEEDCGQYNDNTTIFWASGACFFIRKPVFDSLKGFDPDFFAHQEEIDLCWRAINQHYHIKYVSQSTVYHVGGATLEQGNPQKTYLNFRNSLLMLTKNLPQNQLYSTLFFRLILDGLAGIQFLTKGKWSHIWAIIKAHFKFYQMFVRFYKKRNNPTIQTYYKVQSIVYLYFIKRQKKYSDLKKNSSTDMEF</sequence>
<dbReference type="Proteomes" id="UP000220828">
    <property type="component" value="Unassembled WGS sequence"/>
</dbReference>
<feature type="domain" description="Glycosyltransferase 2-like" evidence="4">
    <location>
        <begin position="10"/>
        <end position="183"/>
    </location>
</feature>
<evidence type="ECO:0000313" key="6">
    <source>
        <dbReference type="Proteomes" id="UP000220828"/>
    </source>
</evidence>
<evidence type="ECO:0000313" key="5">
    <source>
        <dbReference type="EMBL" id="PDS25398.1"/>
    </source>
</evidence>
<dbReference type="Gene3D" id="3.90.550.10">
    <property type="entry name" value="Spore Coat Polysaccharide Biosynthesis Protein SpsA, Chain A"/>
    <property type="match status" value="1"/>
</dbReference>
<reference evidence="5 6" key="1">
    <citation type="submission" date="2017-09" db="EMBL/GenBank/DDBJ databases">
        <title>Whole genomes of Flavobacteriaceae.</title>
        <authorList>
            <person name="Stine C."/>
            <person name="Li C."/>
            <person name="Tadesse D."/>
        </authorList>
    </citation>
    <scope>NUCLEOTIDE SEQUENCE [LARGE SCALE GENOMIC DNA]</scope>
    <source>
        <strain evidence="5 6">ATCC 35036</strain>
    </source>
</reference>
<comment type="similarity">
    <text evidence="1">Belongs to the glycosyltransferase 2 family.</text>
</comment>
<gene>
    <name evidence="5" type="ORF">B0A77_05160</name>
</gene>
<dbReference type="Pfam" id="PF00535">
    <property type="entry name" value="Glycos_transf_2"/>
    <property type="match status" value="1"/>
</dbReference>
<dbReference type="InterPro" id="IPR029044">
    <property type="entry name" value="Nucleotide-diphossugar_trans"/>
</dbReference>
<dbReference type="OrthoDB" id="9771846at2"/>
<dbReference type="GO" id="GO:0016757">
    <property type="term" value="F:glycosyltransferase activity"/>
    <property type="evidence" value="ECO:0007669"/>
    <property type="project" value="UniProtKB-KW"/>
</dbReference>